<gene>
    <name evidence="1" type="ORF">PCON_14356</name>
</gene>
<organism evidence="1 2">
    <name type="scientific">Pyronema omphalodes (strain CBS 100304)</name>
    <name type="common">Pyronema confluens</name>
    <dbReference type="NCBI Taxonomy" id="1076935"/>
    <lineage>
        <taxon>Eukaryota</taxon>
        <taxon>Fungi</taxon>
        <taxon>Dikarya</taxon>
        <taxon>Ascomycota</taxon>
        <taxon>Pezizomycotina</taxon>
        <taxon>Pezizomycetes</taxon>
        <taxon>Pezizales</taxon>
        <taxon>Pyronemataceae</taxon>
        <taxon>Pyronema</taxon>
    </lineage>
</organism>
<dbReference type="EMBL" id="HF936042">
    <property type="protein sequence ID" value="CCX33316.1"/>
    <property type="molecule type" value="Genomic_DNA"/>
</dbReference>
<dbReference type="AlphaFoldDB" id="U4LW77"/>
<name>U4LW77_PYROM</name>
<sequence>MGSVVPGFALRMVPNPGYKLRYGRFSPTIPWKRQAFVWLQRMTWYPGLHTSLLISYRTPPNLGYRVEP</sequence>
<accession>U4LW77</accession>
<dbReference type="Proteomes" id="UP000018144">
    <property type="component" value="Unassembled WGS sequence"/>
</dbReference>
<evidence type="ECO:0000313" key="1">
    <source>
        <dbReference type="EMBL" id="CCX33316.1"/>
    </source>
</evidence>
<proteinExistence type="predicted"/>
<protein>
    <submittedName>
        <fullName evidence="1">Uncharacterized protein</fullName>
    </submittedName>
</protein>
<keyword evidence="2" id="KW-1185">Reference proteome</keyword>
<reference evidence="1 2" key="1">
    <citation type="journal article" date="2013" name="PLoS Genet.">
        <title>The genome and development-dependent transcriptomes of Pyronema confluens: a window into fungal evolution.</title>
        <authorList>
            <person name="Traeger S."/>
            <person name="Altegoer F."/>
            <person name="Freitag M."/>
            <person name="Gabaldon T."/>
            <person name="Kempken F."/>
            <person name="Kumar A."/>
            <person name="Marcet-Houben M."/>
            <person name="Poggeler S."/>
            <person name="Stajich J.E."/>
            <person name="Nowrousian M."/>
        </authorList>
    </citation>
    <scope>NUCLEOTIDE SEQUENCE [LARGE SCALE GENOMIC DNA]</scope>
    <source>
        <strain evidence="2">CBS 100304</strain>
        <tissue evidence="1">Vegetative mycelium</tissue>
    </source>
</reference>
<evidence type="ECO:0000313" key="2">
    <source>
        <dbReference type="Proteomes" id="UP000018144"/>
    </source>
</evidence>